<feature type="signal peptide" evidence="2">
    <location>
        <begin position="1"/>
        <end position="45"/>
    </location>
</feature>
<keyword evidence="5" id="KW-1185">Reference proteome</keyword>
<evidence type="ECO:0000313" key="5">
    <source>
        <dbReference type="Proteomes" id="UP001564760"/>
    </source>
</evidence>
<dbReference type="InterPro" id="IPR029050">
    <property type="entry name" value="Immunoprotect_excell_Ig-like"/>
</dbReference>
<protein>
    <submittedName>
        <fullName evidence="4">DUF1942 domain-containing protein</fullName>
    </submittedName>
</protein>
<dbReference type="EMBL" id="JBGEDP010000001">
    <property type="protein sequence ID" value="MEY8014595.1"/>
    <property type="molecule type" value="Genomic_DNA"/>
</dbReference>
<evidence type="ECO:0000313" key="4">
    <source>
        <dbReference type="EMBL" id="MEY8014595.1"/>
    </source>
</evidence>
<evidence type="ECO:0000256" key="1">
    <source>
        <dbReference type="ARBA" id="ARBA00022729"/>
    </source>
</evidence>
<reference evidence="4 5" key="1">
    <citation type="submission" date="2024-08" db="EMBL/GenBank/DDBJ databases">
        <title>Mycobacterium servetensis sp. nov., a novel rapid-growing mycobacterial species recovered from a human patient in Zaragoza, Spain.</title>
        <authorList>
            <person name="Tristancho-Baro A.I."/>
            <person name="Buenestado-Serrano S."/>
            <person name="Garcia De Viedma D."/>
            <person name="Milagro-Beamonte A."/>
            <person name="Burillo N."/>
            <person name="Sanz S."/>
            <person name="Lopez-Calleja A.I."/>
            <person name="Penas-Utrilla D."/>
            <person name="Guardingo M."/>
            <person name="Garcia M.J."/>
            <person name="Vinuelas-Bayon J."/>
        </authorList>
    </citation>
    <scope>NUCLEOTIDE SEQUENCE [LARGE SCALE GENOMIC DNA]</scope>
    <source>
        <strain evidence="5">HUMS_12744610</strain>
    </source>
</reference>
<gene>
    <name evidence="4" type="ORF">AB8998_06025</name>
</gene>
<proteinExistence type="predicted"/>
<evidence type="ECO:0000256" key="2">
    <source>
        <dbReference type="SAM" id="SignalP"/>
    </source>
</evidence>
<dbReference type="Proteomes" id="UP001564760">
    <property type="component" value="Unassembled WGS sequence"/>
</dbReference>
<dbReference type="SUPFAM" id="SSF81982">
    <property type="entry name" value="Antigen MPT63/MPB63 (immunoprotective extracellular protein)"/>
    <property type="match status" value="1"/>
</dbReference>
<name>A0ABV4BZZ8_9MYCO</name>
<evidence type="ECO:0000259" key="3">
    <source>
        <dbReference type="Pfam" id="PF09167"/>
    </source>
</evidence>
<comment type="caution">
    <text evidence="4">The sequence shown here is derived from an EMBL/GenBank/DDBJ whole genome shotgun (WGS) entry which is preliminary data.</text>
</comment>
<organism evidence="4 5">
    <name type="scientific">Mycobacterium servetii</name>
    <dbReference type="NCBI Taxonomy" id="3237418"/>
    <lineage>
        <taxon>Bacteria</taxon>
        <taxon>Bacillati</taxon>
        <taxon>Actinomycetota</taxon>
        <taxon>Actinomycetes</taxon>
        <taxon>Mycobacteriales</taxon>
        <taxon>Mycobacteriaceae</taxon>
        <taxon>Mycobacterium</taxon>
    </lineage>
</organism>
<accession>A0ABV4BZZ8</accession>
<feature type="domain" description="MPT63-like" evidence="3">
    <location>
        <begin position="49"/>
        <end position="165"/>
    </location>
</feature>
<feature type="chain" id="PRO_5047183591" evidence="2">
    <location>
        <begin position="46"/>
        <end position="167"/>
    </location>
</feature>
<sequence length="167" mass="16890">MAATTSRKSVCKKESNVTFQATVKTAAAVAGLAAAAIFTATSASAAPAKPFGTMEEASSNNGADVADITVGNLKPSGHNDGVLEADATIKTVKGFVTPHIGDFHAVGPNGANYSAVLGNNPDGLPAGEIPAGQSRSGKLYFTVNGGAQRNSVVFTPVDANDQLVWKD</sequence>
<dbReference type="Pfam" id="PF09167">
    <property type="entry name" value="DUF1942"/>
    <property type="match status" value="1"/>
</dbReference>
<dbReference type="RefSeq" id="WP_369737043.1">
    <property type="nucleotide sequence ID" value="NZ_JBGEDP010000001.1"/>
</dbReference>
<dbReference type="InterPro" id="IPR015250">
    <property type="entry name" value="MPT63-like"/>
</dbReference>
<keyword evidence="1 2" id="KW-0732">Signal</keyword>
<dbReference type="Gene3D" id="2.60.40.1240">
    <property type="match status" value="1"/>
</dbReference>